<feature type="compositionally biased region" description="Basic and acidic residues" evidence="6">
    <location>
        <begin position="510"/>
        <end position="519"/>
    </location>
</feature>
<proteinExistence type="inferred from homology"/>
<protein>
    <recommendedName>
        <fullName evidence="7">TPX2 C-terminal domain-containing protein</fullName>
    </recommendedName>
</protein>
<dbReference type="InterPro" id="IPR027329">
    <property type="entry name" value="TPX2_C"/>
</dbReference>
<feature type="compositionally biased region" description="Polar residues" evidence="6">
    <location>
        <begin position="736"/>
        <end position="751"/>
    </location>
</feature>
<comment type="caution">
    <text evidence="8">The sequence shown here is derived from an EMBL/GenBank/DDBJ whole genome shotgun (WGS) entry which is preliminary data.</text>
</comment>
<reference evidence="8" key="2">
    <citation type="journal article" date="2023" name="Commun. Biol.">
        <title>Intrasexual cuticular hydrocarbon dimorphism in a wasp sheds light on hydrocarbon biosynthesis genes in Hymenoptera.</title>
        <authorList>
            <person name="Moris V.C."/>
            <person name="Podsiadlowski L."/>
            <person name="Martin S."/>
            <person name="Oeyen J.P."/>
            <person name="Donath A."/>
            <person name="Petersen M."/>
            <person name="Wilbrandt J."/>
            <person name="Misof B."/>
            <person name="Liedtke D."/>
            <person name="Thamm M."/>
            <person name="Scheiner R."/>
            <person name="Schmitt T."/>
            <person name="Niehuis O."/>
        </authorList>
    </citation>
    <scope>NUCLEOTIDE SEQUENCE</scope>
    <source>
        <strain evidence="8">GBR_01_08_01A</strain>
    </source>
</reference>
<evidence type="ECO:0000256" key="3">
    <source>
        <dbReference type="ARBA" id="ARBA00022490"/>
    </source>
</evidence>
<evidence type="ECO:0000256" key="4">
    <source>
        <dbReference type="ARBA" id="ARBA00023212"/>
    </source>
</evidence>
<comment type="subcellular location">
    <subcellularLocation>
        <location evidence="1">Cytoplasm</location>
        <location evidence="1">Cytoskeleton</location>
    </subcellularLocation>
</comment>
<keyword evidence="5" id="KW-0175">Coiled coil</keyword>
<feature type="compositionally biased region" description="Basic and acidic residues" evidence="6">
    <location>
        <begin position="614"/>
        <end position="641"/>
    </location>
</feature>
<feature type="compositionally biased region" description="Low complexity" evidence="6">
    <location>
        <begin position="703"/>
        <end position="712"/>
    </location>
</feature>
<feature type="coiled-coil region" evidence="5">
    <location>
        <begin position="778"/>
        <end position="805"/>
    </location>
</feature>
<reference evidence="8" key="1">
    <citation type="submission" date="2021-08" db="EMBL/GenBank/DDBJ databases">
        <authorList>
            <person name="Misof B."/>
            <person name="Oliver O."/>
            <person name="Podsiadlowski L."/>
            <person name="Donath A."/>
            <person name="Peters R."/>
            <person name="Mayer C."/>
            <person name="Rust J."/>
            <person name="Gunkel S."/>
            <person name="Lesny P."/>
            <person name="Martin S."/>
            <person name="Oeyen J.P."/>
            <person name="Petersen M."/>
            <person name="Panagiotis P."/>
            <person name="Wilbrandt J."/>
            <person name="Tanja T."/>
        </authorList>
    </citation>
    <scope>NUCLEOTIDE SEQUENCE</scope>
    <source>
        <strain evidence="8">GBR_01_08_01A</strain>
        <tissue evidence="8">Thorax + abdomen</tissue>
    </source>
</reference>
<feature type="compositionally biased region" description="Basic and acidic residues" evidence="6">
    <location>
        <begin position="551"/>
        <end position="567"/>
    </location>
</feature>
<gene>
    <name evidence="8" type="ORF">KPH14_010701</name>
</gene>
<evidence type="ECO:0000313" key="8">
    <source>
        <dbReference type="EMBL" id="KAK2586418.1"/>
    </source>
</evidence>
<feature type="region of interest" description="Disordered" evidence="6">
    <location>
        <begin position="832"/>
        <end position="851"/>
    </location>
</feature>
<name>A0AAD9RVV8_9HYME</name>
<evidence type="ECO:0000256" key="5">
    <source>
        <dbReference type="SAM" id="Coils"/>
    </source>
</evidence>
<feature type="compositionally biased region" description="Polar residues" evidence="6">
    <location>
        <begin position="520"/>
        <end position="529"/>
    </location>
</feature>
<evidence type="ECO:0000256" key="1">
    <source>
        <dbReference type="ARBA" id="ARBA00004245"/>
    </source>
</evidence>
<sequence length="851" mass="97595">MDNYCSPQWVDFTSTPGVPSDDYFEKDHEIDKYESCMEIPEIYISEDNVNTAEISKKRNIYQNLESELNIIKNTPIKVIYSSSSSRSSSKCQIAKKATYDDVLNEAIETFEQCMSSTSDIFKKPMLIKNKASKSLKFHAMDNDQGNVSPSKEIEQIKEDILDQEVKILSPAINECDIIETKNDIDKKSPINSFISNISPNNLLKNDESDLKLDVDNCPVFCTPVDCMKSLRAISHEQRQCKSLEKNSSSRQSKPLRYQCRRQSLKFRRHSNRYISLAAAVLKFQNETPERFRTKSNKDLKAKSVSVKRQFSVISKSVSAKTNLRRSVPVFNLKEEKELKSDIMKELPPEKITSEPKTEESKLIKSRRSYLHSASNKASHSKKFMSTVVNNNGSEIVLKKERILFYDIPIHTAQKKTTHPIPFSFENRDKAKKQSKSEQSQITANKPDTVVKFQNTQGRISCSQKKISASSSGLKNKTQFTMNKKNNHNTKLETNGEACISTETNNTLKNNSHEKRKNNEKSVASTSQNVKGIIKTNKSISMSSLKSCEKIEDKNKKNEHIQNKDAKQLNKKSMSMSSLKSCEKIEDRNKKNEHIQNKDAKQLNEKSRSVSSLKSCEKIEDKNKKNEHIQNKDAKRLNEKSRSVSSLNSHDKSKDRNTEHNTQTKDTNQMKKQSTLSVCKNKSANKKIENLKTKKDPNKIKRVSSTSNNSSTNANIQKKEILKQKQQCIEQQENKQPNVNGSSTSDTNLNQTEHTKLKGITIGMNSYERAKQRHEFDEKMRQKIMMQEEMRQKEEAERLAKEKLQIAMFRKQLEVKARPMPVFKPLLPLRSVKPLTEPQSPAWAHKKKTKQT</sequence>
<evidence type="ECO:0000256" key="6">
    <source>
        <dbReference type="SAM" id="MobiDB-lite"/>
    </source>
</evidence>
<dbReference type="Proteomes" id="UP001258017">
    <property type="component" value="Unassembled WGS sequence"/>
</dbReference>
<feature type="compositionally biased region" description="Polar residues" evidence="6">
    <location>
        <begin position="500"/>
        <end position="509"/>
    </location>
</feature>
<evidence type="ECO:0000256" key="2">
    <source>
        <dbReference type="ARBA" id="ARBA00005885"/>
    </source>
</evidence>
<dbReference type="EMBL" id="JAIFRP010000013">
    <property type="protein sequence ID" value="KAK2586418.1"/>
    <property type="molecule type" value="Genomic_DNA"/>
</dbReference>
<feature type="domain" description="TPX2 C-terminal" evidence="7">
    <location>
        <begin position="764"/>
        <end position="836"/>
    </location>
</feature>
<keyword evidence="4" id="KW-0206">Cytoskeleton</keyword>
<evidence type="ECO:0000259" key="7">
    <source>
        <dbReference type="Pfam" id="PF06886"/>
    </source>
</evidence>
<comment type="similarity">
    <text evidence="2">Belongs to the TPX2 family.</text>
</comment>
<feature type="compositionally biased region" description="Basic and acidic residues" evidence="6">
    <location>
        <begin position="648"/>
        <end position="662"/>
    </location>
</feature>
<feature type="region of interest" description="Disordered" evidence="6">
    <location>
        <begin position="551"/>
        <end position="752"/>
    </location>
</feature>
<keyword evidence="3" id="KW-0963">Cytoplasm</keyword>
<feature type="compositionally biased region" description="Low complexity" evidence="6">
    <location>
        <begin position="570"/>
        <end position="579"/>
    </location>
</feature>
<dbReference type="GO" id="GO:0005856">
    <property type="term" value="C:cytoskeleton"/>
    <property type="evidence" value="ECO:0007669"/>
    <property type="project" value="UniProtKB-SubCell"/>
</dbReference>
<accession>A0AAD9RVV8</accession>
<keyword evidence="9" id="KW-1185">Reference proteome</keyword>
<feature type="compositionally biased region" description="Basic and acidic residues" evidence="6">
    <location>
        <begin position="580"/>
        <end position="607"/>
    </location>
</feature>
<feature type="compositionally biased region" description="Low complexity" evidence="6">
    <location>
        <begin position="723"/>
        <end position="735"/>
    </location>
</feature>
<feature type="compositionally biased region" description="Polar residues" evidence="6">
    <location>
        <begin position="663"/>
        <end position="681"/>
    </location>
</feature>
<dbReference type="AlphaFoldDB" id="A0AAD9RVV8"/>
<feature type="region of interest" description="Disordered" evidence="6">
    <location>
        <begin position="482"/>
        <end position="529"/>
    </location>
</feature>
<organism evidence="8 9">
    <name type="scientific">Odynerus spinipes</name>
    <dbReference type="NCBI Taxonomy" id="1348599"/>
    <lineage>
        <taxon>Eukaryota</taxon>
        <taxon>Metazoa</taxon>
        <taxon>Ecdysozoa</taxon>
        <taxon>Arthropoda</taxon>
        <taxon>Hexapoda</taxon>
        <taxon>Insecta</taxon>
        <taxon>Pterygota</taxon>
        <taxon>Neoptera</taxon>
        <taxon>Endopterygota</taxon>
        <taxon>Hymenoptera</taxon>
        <taxon>Apocrita</taxon>
        <taxon>Aculeata</taxon>
        <taxon>Vespoidea</taxon>
        <taxon>Vespidae</taxon>
        <taxon>Eumeninae</taxon>
        <taxon>Odynerus</taxon>
    </lineage>
</organism>
<dbReference type="Pfam" id="PF06886">
    <property type="entry name" value="TPX2"/>
    <property type="match status" value="1"/>
</dbReference>
<evidence type="ECO:0000313" key="9">
    <source>
        <dbReference type="Proteomes" id="UP001258017"/>
    </source>
</evidence>
<feature type="compositionally biased region" description="Basic and acidic residues" evidence="6">
    <location>
        <begin position="685"/>
        <end position="698"/>
    </location>
</feature>